<dbReference type="Gene3D" id="1.10.510.10">
    <property type="entry name" value="Transferase(Phosphotransferase) domain 1"/>
    <property type="match status" value="1"/>
</dbReference>
<dbReference type="GO" id="GO:0004674">
    <property type="term" value="F:protein serine/threonine kinase activity"/>
    <property type="evidence" value="ECO:0007669"/>
    <property type="project" value="UniProtKB-KW"/>
</dbReference>
<dbReference type="GO" id="GO:0005524">
    <property type="term" value="F:ATP binding"/>
    <property type="evidence" value="ECO:0007669"/>
    <property type="project" value="UniProtKB-KW"/>
</dbReference>
<reference evidence="9 10" key="1">
    <citation type="submission" date="2020-08" db="EMBL/GenBank/DDBJ databases">
        <title>Sequencing the genomes of 1000 actinobacteria strains.</title>
        <authorList>
            <person name="Klenk H.-P."/>
        </authorList>
    </citation>
    <scope>NUCLEOTIDE SEQUENCE [LARGE SCALE GENOMIC DNA]</scope>
    <source>
        <strain evidence="9 10">DSM 43023</strain>
    </source>
</reference>
<evidence type="ECO:0000256" key="5">
    <source>
        <dbReference type="ARBA" id="ARBA00022777"/>
    </source>
</evidence>
<dbReference type="PROSITE" id="PS50011">
    <property type="entry name" value="PROTEIN_KINASE_DOM"/>
    <property type="match status" value="1"/>
</dbReference>
<dbReference type="InterPro" id="IPR011009">
    <property type="entry name" value="Kinase-like_dom_sf"/>
</dbReference>
<evidence type="ECO:0000256" key="7">
    <source>
        <dbReference type="SAM" id="MobiDB-lite"/>
    </source>
</evidence>
<feature type="region of interest" description="Disordered" evidence="7">
    <location>
        <begin position="462"/>
        <end position="602"/>
    </location>
</feature>
<evidence type="ECO:0000256" key="3">
    <source>
        <dbReference type="ARBA" id="ARBA00022679"/>
    </source>
</evidence>
<dbReference type="PANTHER" id="PTHR43289:SF6">
    <property type="entry name" value="SERINE_THREONINE-PROTEIN KINASE NEKL-3"/>
    <property type="match status" value="1"/>
</dbReference>
<feature type="compositionally biased region" description="Low complexity" evidence="7">
    <location>
        <begin position="462"/>
        <end position="475"/>
    </location>
</feature>
<evidence type="ECO:0000259" key="8">
    <source>
        <dbReference type="PROSITE" id="PS50011"/>
    </source>
</evidence>
<feature type="compositionally biased region" description="Low complexity" evidence="7">
    <location>
        <begin position="562"/>
        <end position="588"/>
    </location>
</feature>
<evidence type="ECO:0000313" key="10">
    <source>
        <dbReference type="Proteomes" id="UP000534286"/>
    </source>
</evidence>
<feature type="compositionally biased region" description="Low complexity" evidence="7">
    <location>
        <begin position="500"/>
        <end position="549"/>
    </location>
</feature>
<feature type="region of interest" description="Disordered" evidence="7">
    <location>
        <begin position="344"/>
        <end position="378"/>
    </location>
</feature>
<evidence type="ECO:0000313" key="9">
    <source>
        <dbReference type="EMBL" id="MBB4937129.1"/>
    </source>
</evidence>
<evidence type="ECO:0000256" key="1">
    <source>
        <dbReference type="ARBA" id="ARBA00012513"/>
    </source>
</evidence>
<name>A0A7W7RS03_9ACTN</name>
<dbReference type="Proteomes" id="UP000534286">
    <property type="component" value="Unassembled WGS sequence"/>
</dbReference>
<evidence type="ECO:0000256" key="4">
    <source>
        <dbReference type="ARBA" id="ARBA00022741"/>
    </source>
</evidence>
<dbReference type="Pfam" id="PF00069">
    <property type="entry name" value="Pkinase"/>
    <property type="match status" value="1"/>
</dbReference>
<feature type="compositionally biased region" description="Low complexity" evidence="7">
    <location>
        <begin position="420"/>
        <end position="450"/>
    </location>
</feature>
<dbReference type="RefSeq" id="WP_312882096.1">
    <property type="nucleotide sequence ID" value="NZ_JACHJU010000001.1"/>
</dbReference>
<sequence>MYLGHLPDEDTLRVIRVLAPRPEATPQAREQITNGLHAAKRVSGAHTAKLIDVGWFDDSPYIVREHVEGRSLRETVTTDGPLDGDALERLAIATLTALTAIHLAGLTHGALNPDTVILGPDGPRVCDIGLGITGPEPDYRAPEYLHTELNPGSPPIPGTGTGRPADLFSWAATLAYATTGQPPFDGQPAHVIEGPANLTGIPAELAPLLIACLDKWPAQRPDAKTAMLRLLGEESAIQITGDDTWQGEALPAVPQQPVSGPSQPSAASGWGAPPLPQDATPPAQATFVLQGAAQSADRPKKKGGLSLALAACVGVVALLSGLGLWAAGSYSSLGDTQRAAAGEAAPHASLGLVDQSRQNPARGEGDGQGIGNEPVDRVTVPWGATTDPQVPDVGPMQLVTETPEVPVPSLTSFVTPPAIPSTVPTVPDTTSAPTVAPTTQAPATPAPTATVTATATATMTVEPTPAPTATSSESPTPDPDVTPTPTPTASEPVPSPTPTAAPTVTVKPTPQPSHPTATTTAKPTPRPSWTAPTATAKPTSKPSSSTPATIEPSWTAKPTPEPSSSAPATIEPSWTAKPTPKPSSSTPPASRPNPHTPQQVCGSGYYVQRSASFSGGTVYQLYNTSTGSNCVVTMKSTNVGTATSVFATLEVQGGGSKTDRGNYEYYAGPVYLSARGKCVRFTGGGSTGSTGADWANCG</sequence>
<accession>A0A7W7RS03</accession>
<evidence type="ECO:0000256" key="2">
    <source>
        <dbReference type="ARBA" id="ARBA00022527"/>
    </source>
</evidence>
<feature type="domain" description="Protein kinase" evidence="8">
    <location>
        <begin position="1"/>
        <end position="237"/>
    </location>
</feature>
<feature type="region of interest" description="Disordered" evidence="7">
    <location>
        <begin position="251"/>
        <end position="282"/>
    </location>
</feature>
<keyword evidence="4" id="KW-0547">Nucleotide-binding</keyword>
<comment type="caution">
    <text evidence="9">The sequence shown here is derived from an EMBL/GenBank/DDBJ whole genome shotgun (WGS) entry which is preliminary data.</text>
</comment>
<evidence type="ECO:0000256" key="6">
    <source>
        <dbReference type="ARBA" id="ARBA00022840"/>
    </source>
</evidence>
<feature type="compositionally biased region" description="Low complexity" evidence="7">
    <location>
        <begin position="251"/>
        <end position="272"/>
    </location>
</feature>
<keyword evidence="3" id="KW-0808">Transferase</keyword>
<gene>
    <name evidence="9" type="ORF">FHR32_001434</name>
</gene>
<keyword evidence="2" id="KW-0723">Serine/threonine-protein kinase</keyword>
<keyword evidence="6" id="KW-0067">ATP-binding</keyword>
<proteinExistence type="predicted"/>
<dbReference type="SUPFAM" id="SSF56112">
    <property type="entry name" value="Protein kinase-like (PK-like)"/>
    <property type="match status" value="1"/>
</dbReference>
<keyword evidence="10" id="KW-1185">Reference proteome</keyword>
<keyword evidence="5" id="KW-0418">Kinase</keyword>
<dbReference type="AlphaFoldDB" id="A0A7W7RS03"/>
<dbReference type="SMART" id="SM00220">
    <property type="entry name" value="S_TKc"/>
    <property type="match status" value="1"/>
</dbReference>
<feature type="region of interest" description="Disordered" evidence="7">
    <location>
        <begin position="419"/>
        <end position="450"/>
    </location>
</feature>
<feature type="compositionally biased region" description="Pro residues" evidence="7">
    <location>
        <begin position="476"/>
        <end position="486"/>
    </location>
</feature>
<dbReference type="InterPro" id="IPR000719">
    <property type="entry name" value="Prot_kinase_dom"/>
</dbReference>
<dbReference type="PANTHER" id="PTHR43289">
    <property type="entry name" value="MITOGEN-ACTIVATED PROTEIN KINASE KINASE KINASE 20-RELATED"/>
    <property type="match status" value="1"/>
</dbReference>
<organism evidence="9 10">
    <name type="scientific">Streptosporangium album</name>
    <dbReference type="NCBI Taxonomy" id="47479"/>
    <lineage>
        <taxon>Bacteria</taxon>
        <taxon>Bacillati</taxon>
        <taxon>Actinomycetota</taxon>
        <taxon>Actinomycetes</taxon>
        <taxon>Streptosporangiales</taxon>
        <taxon>Streptosporangiaceae</taxon>
        <taxon>Streptosporangium</taxon>
    </lineage>
</organism>
<protein>
    <recommendedName>
        <fullName evidence="1">non-specific serine/threonine protein kinase</fullName>
        <ecNumber evidence="1">2.7.11.1</ecNumber>
    </recommendedName>
</protein>
<dbReference type="EMBL" id="JACHJU010000001">
    <property type="protein sequence ID" value="MBB4937129.1"/>
    <property type="molecule type" value="Genomic_DNA"/>
</dbReference>
<dbReference type="EC" id="2.7.11.1" evidence="1"/>